<feature type="signal peptide" evidence="2">
    <location>
        <begin position="1"/>
        <end position="18"/>
    </location>
</feature>
<gene>
    <name evidence="3" type="ORF">HMPREF1120_02116</name>
</gene>
<reference evidence="3" key="1">
    <citation type="submission" date="2011-07" db="EMBL/GenBank/DDBJ databases">
        <title>The Genome Sequence of Exophiala (Wangiella) dermatitidis NIH/UT8656.</title>
        <authorList>
            <consortium name="The Broad Institute Genome Sequencing Platform"/>
            <person name="Cuomo C."/>
            <person name="Wang Z."/>
            <person name="Hunicke-Smith S."/>
            <person name="Szanislo P.J."/>
            <person name="Earl A."/>
            <person name="Young S.K."/>
            <person name="Zeng Q."/>
            <person name="Gargeya S."/>
            <person name="Fitzgerald M."/>
            <person name="Haas B."/>
            <person name="Abouelleil A."/>
            <person name="Alvarado L."/>
            <person name="Arachchi H.M."/>
            <person name="Berlin A."/>
            <person name="Brown A."/>
            <person name="Chapman S.B."/>
            <person name="Chen Z."/>
            <person name="Dunbar C."/>
            <person name="Freedman E."/>
            <person name="Gearin G."/>
            <person name="Gellesch M."/>
            <person name="Goldberg J."/>
            <person name="Griggs A."/>
            <person name="Gujja S."/>
            <person name="Heiman D."/>
            <person name="Howarth C."/>
            <person name="Larson L."/>
            <person name="Lui A."/>
            <person name="MacDonald P.J.P."/>
            <person name="Montmayeur A."/>
            <person name="Murphy C."/>
            <person name="Neiman D."/>
            <person name="Pearson M."/>
            <person name="Priest M."/>
            <person name="Roberts A."/>
            <person name="Saif S."/>
            <person name="Shea T."/>
            <person name="Shenoy N."/>
            <person name="Sisk P."/>
            <person name="Stolte C."/>
            <person name="Sykes S."/>
            <person name="Wortman J."/>
            <person name="Nusbaum C."/>
            <person name="Birren B."/>
        </authorList>
    </citation>
    <scope>NUCLEOTIDE SEQUENCE</scope>
    <source>
        <strain evidence="3">NIH/UT8656</strain>
    </source>
</reference>
<accession>H6BR76</accession>
<organism evidence="3 4">
    <name type="scientific">Exophiala dermatitidis (strain ATCC 34100 / CBS 525.76 / NIH/UT8656)</name>
    <name type="common">Black yeast</name>
    <name type="synonym">Wangiella dermatitidis</name>
    <dbReference type="NCBI Taxonomy" id="858893"/>
    <lineage>
        <taxon>Eukaryota</taxon>
        <taxon>Fungi</taxon>
        <taxon>Dikarya</taxon>
        <taxon>Ascomycota</taxon>
        <taxon>Pezizomycotina</taxon>
        <taxon>Eurotiomycetes</taxon>
        <taxon>Chaetothyriomycetidae</taxon>
        <taxon>Chaetothyriales</taxon>
        <taxon>Herpotrichiellaceae</taxon>
        <taxon>Exophiala</taxon>
    </lineage>
</organism>
<dbReference type="AlphaFoldDB" id="H6BR76"/>
<dbReference type="GeneID" id="20306755"/>
<dbReference type="HOGENOM" id="CLU_043050_0_0_1"/>
<dbReference type="VEuPathDB" id="FungiDB:HMPREF1120_02116"/>
<evidence type="ECO:0000313" key="4">
    <source>
        <dbReference type="Proteomes" id="UP000007304"/>
    </source>
</evidence>
<dbReference type="RefSeq" id="XP_009154397.1">
    <property type="nucleotide sequence ID" value="XM_009156149.1"/>
</dbReference>
<evidence type="ECO:0000313" key="3">
    <source>
        <dbReference type="EMBL" id="EHY53936.1"/>
    </source>
</evidence>
<dbReference type="Proteomes" id="UP000007304">
    <property type="component" value="Unassembled WGS sequence"/>
</dbReference>
<evidence type="ECO:0000256" key="1">
    <source>
        <dbReference type="SAM" id="MobiDB-lite"/>
    </source>
</evidence>
<keyword evidence="4" id="KW-1185">Reference proteome</keyword>
<evidence type="ECO:0000256" key="2">
    <source>
        <dbReference type="SAM" id="SignalP"/>
    </source>
</evidence>
<keyword evidence="2" id="KW-0732">Signal</keyword>
<dbReference type="OrthoDB" id="4116414at2759"/>
<sequence>MWLQTVLVLAMAVLGLSAVTPTPACTAYSKPPASPGCTLSFTPYIPPQSGPTTTIYGGIMTQTIYAVQCGLCNVTNIDNNLEPVGPFTTKTTSSMLTVTRVQCIPEMSVTTRGVVGRQEISKRTAPQPDHHNYPRGLSKPQAFRRADVNTMLEEVAAFITDVAPNAQILSGPALDSMQEIISAMFALNVADSGMNVGLACQQVQTTQARMEMLDSGLKPDLIRNLLCWIADHGYDFNSNRQTVYATLQAALWGLGVASGYTTNRTEICGNLGVFNTIGDYLGIHVAQYQTIVCSNLAPAIVSNSSSLNSTSTTPDASGNITTPTPLPTPSSNVTLWGSGSSWPAPNITTWGPPISVSFTGTLGTGWSGSGNPQTNNVTTTTASAAASGTVTGSPQTANVTVRTGTGTGLGTATELTQSYNSSLTASVGVGSNTATDSPLINNVTQSSGTYGPLDTTFESSYQSSIAPCMPPTPTAKLFFPAVSTTNSHYLFKRY</sequence>
<dbReference type="eggNOG" id="ENOG502RARJ">
    <property type="taxonomic scope" value="Eukaryota"/>
</dbReference>
<dbReference type="InParanoid" id="H6BR76"/>
<feature type="compositionally biased region" description="Low complexity" evidence="1">
    <location>
        <begin position="304"/>
        <end position="313"/>
    </location>
</feature>
<proteinExistence type="predicted"/>
<dbReference type="EMBL" id="JH226131">
    <property type="protein sequence ID" value="EHY53936.1"/>
    <property type="molecule type" value="Genomic_DNA"/>
</dbReference>
<feature type="region of interest" description="Disordered" evidence="1">
    <location>
        <begin position="304"/>
        <end position="330"/>
    </location>
</feature>
<protein>
    <submittedName>
        <fullName evidence="3">Uncharacterized protein</fullName>
    </submittedName>
</protein>
<dbReference type="OMA" id="ACTAYSK"/>
<name>H6BR76_EXODN</name>
<feature type="chain" id="PRO_5003602913" evidence="2">
    <location>
        <begin position="19"/>
        <end position="494"/>
    </location>
</feature>